<sequence length="62" mass="7130">MTKHEAYISARSFYLHRAIIGQTQPVSYELRHILWKRASMMAAEYVIANAAEIAKPLSIPVW</sequence>
<gene>
    <name evidence="1" type="ORF">UFOVP1339_40</name>
</gene>
<name>A0A6J5RSJ5_9CAUD</name>
<reference evidence="1" key="1">
    <citation type="submission" date="2020-05" db="EMBL/GenBank/DDBJ databases">
        <authorList>
            <person name="Chiriac C."/>
            <person name="Salcher M."/>
            <person name="Ghai R."/>
            <person name="Kavagutti S V."/>
        </authorList>
    </citation>
    <scope>NUCLEOTIDE SEQUENCE</scope>
</reference>
<organism evidence="1">
    <name type="scientific">uncultured Caudovirales phage</name>
    <dbReference type="NCBI Taxonomy" id="2100421"/>
    <lineage>
        <taxon>Viruses</taxon>
        <taxon>Duplodnaviria</taxon>
        <taxon>Heunggongvirae</taxon>
        <taxon>Uroviricota</taxon>
        <taxon>Caudoviricetes</taxon>
        <taxon>Peduoviridae</taxon>
        <taxon>Maltschvirus</taxon>
        <taxon>Maltschvirus maltsch</taxon>
    </lineage>
</organism>
<proteinExistence type="predicted"/>
<dbReference type="EMBL" id="LR797300">
    <property type="protein sequence ID" value="CAB4200352.1"/>
    <property type="molecule type" value="Genomic_DNA"/>
</dbReference>
<accession>A0A6J5RSJ5</accession>
<evidence type="ECO:0000313" key="1">
    <source>
        <dbReference type="EMBL" id="CAB4200352.1"/>
    </source>
</evidence>
<protein>
    <submittedName>
        <fullName evidence="1">Uncharacterized protein</fullName>
    </submittedName>
</protein>